<keyword evidence="2" id="KW-1185">Reference proteome</keyword>
<sequence length="332" mass="38489">MKFMENLQKEIERHRRNGVEKWCQECTSPLYRKFKHIVNGDLCKIYRKMIMTNGFDDEEEEDEDPFVVKKKESEKKCEEKPRPVLKKKIVLRPPAGVSLVKRKSSEEEEPAKKRRCYLSLHIDCVVLITRNEAVVGWKSSPIAGHHHVWCNKTPRIICSLEHGRNVFNSEQDDENGKKLSQLMNLKRLPPPLTRRLLDFDIARTAAIRKTIHSKQKIHGLIKYFGEKLGCSIKPSKSKIRCEPPLFISEGTKIGEYHVGLHNEEVYLNAENAYHYGLLRLPLRGDCDRARYFIQRGKSTLADRVSGKVEEGAFWGKKSVIDKKDEFDLAECT</sequence>
<protein>
    <submittedName>
        <fullName evidence="1">Uncharacterized protein</fullName>
    </submittedName>
</protein>
<evidence type="ECO:0000313" key="2">
    <source>
        <dbReference type="Proteomes" id="UP001217089"/>
    </source>
</evidence>
<proteinExistence type="predicted"/>
<organism evidence="1 2">
    <name type="scientific">Tegillarca granosa</name>
    <name type="common">Malaysian cockle</name>
    <name type="synonym">Anadara granosa</name>
    <dbReference type="NCBI Taxonomy" id="220873"/>
    <lineage>
        <taxon>Eukaryota</taxon>
        <taxon>Metazoa</taxon>
        <taxon>Spiralia</taxon>
        <taxon>Lophotrochozoa</taxon>
        <taxon>Mollusca</taxon>
        <taxon>Bivalvia</taxon>
        <taxon>Autobranchia</taxon>
        <taxon>Pteriomorphia</taxon>
        <taxon>Arcoida</taxon>
        <taxon>Arcoidea</taxon>
        <taxon>Arcidae</taxon>
        <taxon>Tegillarca</taxon>
    </lineage>
</organism>
<reference evidence="1 2" key="1">
    <citation type="submission" date="2022-12" db="EMBL/GenBank/DDBJ databases">
        <title>Chromosome-level genome of Tegillarca granosa.</title>
        <authorList>
            <person name="Kim J."/>
        </authorList>
    </citation>
    <scope>NUCLEOTIDE SEQUENCE [LARGE SCALE GENOMIC DNA]</scope>
    <source>
        <strain evidence="1">Teg-2019</strain>
        <tissue evidence="1">Adductor muscle</tissue>
    </source>
</reference>
<name>A0ABQ9FZI5_TEGGR</name>
<gene>
    <name evidence="1" type="ORF">KUTeg_001260</name>
</gene>
<comment type="caution">
    <text evidence="1">The sequence shown here is derived from an EMBL/GenBank/DDBJ whole genome shotgun (WGS) entry which is preliminary data.</text>
</comment>
<accession>A0ABQ9FZI5</accession>
<dbReference type="Proteomes" id="UP001217089">
    <property type="component" value="Unassembled WGS sequence"/>
</dbReference>
<dbReference type="EMBL" id="JARBDR010000135">
    <property type="protein sequence ID" value="KAJ8321135.1"/>
    <property type="molecule type" value="Genomic_DNA"/>
</dbReference>
<evidence type="ECO:0000313" key="1">
    <source>
        <dbReference type="EMBL" id="KAJ8321135.1"/>
    </source>
</evidence>